<accession>A0A1M6JS10</accession>
<keyword evidence="5 11" id="KW-0732">Signal</keyword>
<dbReference type="Proteomes" id="UP000184512">
    <property type="component" value="Unassembled WGS sequence"/>
</dbReference>
<evidence type="ECO:0000259" key="13">
    <source>
        <dbReference type="Pfam" id="PF02225"/>
    </source>
</evidence>
<feature type="active site" description="Charge relay system" evidence="8 9">
    <location>
        <position position="173"/>
    </location>
</feature>
<dbReference type="GO" id="GO:0004252">
    <property type="term" value="F:serine-type endopeptidase activity"/>
    <property type="evidence" value="ECO:0007669"/>
    <property type="project" value="UniProtKB-UniRule"/>
</dbReference>
<name>A0A1M6JS10_9ACTN</name>
<dbReference type="PANTHER" id="PTHR43806">
    <property type="entry name" value="PEPTIDASE S8"/>
    <property type="match status" value="1"/>
</dbReference>
<dbReference type="AlphaFoldDB" id="A0A1M6JS10"/>
<dbReference type="PROSITE" id="PS00137">
    <property type="entry name" value="SUBTILASE_HIS"/>
    <property type="match status" value="1"/>
</dbReference>
<dbReference type="Gene3D" id="2.60.40.1710">
    <property type="entry name" value="Subtilisin-like superfamily"/>
    <property type="match status" value="1"/>
</dbReference>
<dbReference type="Gene3D" id="3.50.30.30">
    <property type="match status" value="1"/>
</dbReference>
<evidence type="ECO:0000256" key="11">
    <source>
        <dbReference type="SAM" id="SignalP"/>
    </source>
</evidence>
<dbReference type="InterPro" id="IPR036852">
    <property type="entry name" value="Peptidase_S8/S53_dom_sf"/>
</dbReference>
<comment type="similarity">
    <text evidence="1 9 10">Belongs to the peptidase S8 family.</text>
</comment>
<evidence type="ECO:0000256" key="6">
    <source>
        <dbReference type="ARBA" id="ARBA00022801"/>
    </source>
</evidence>
<keyword evidence="2" id="KW-0134">Cell wall</keyword>
<dbReference type="EMBL" id="FQZG01000053">
    <property type="protein sequence ID" value="SHJ49478.1"/>
    <property type="molecule type" value="Genomic_DNA"/>
</dbReference>
<organism evidence="15 16">
    <name type="scientific">Tessaracoccus bendigoensis DSM 12906</name>
    <dbReference type="NCBI Taxonomy" id="1123357"/>
    <lineage>
        <taxon>Bacteria</taxon>
        <taxon>Bacillati</taxon>
        <taxon>Actinomycetota</taxon>
        <taxon>Actinomycetes</taxon>
        <taxon>Propionibacteriales</taxon>
        <taxon>Propionibacteriaceae</taxon>
        <taxon>Tessaracoccus</taxon>
    </lineage>
</organism>
<evidence type="ECO:0000256" key="5">
    <source>
        <dbReference type="ARBA" id="ARBA00022729"/>
    </source>
</evidence>
<gene>
    <name evidence="15" type="ORF">SAMN02745244_02629</name>
</gene>
<reference evidence="15 16" key="1">
    <citation type="submission" date="2016-11" db="EMBL/GenBank/DDBJ databases">
        <authorList>
            <person name="Jaros S."/>
            <person name="Januszkiewicz K."/>
            <person name="Wedrychowicz H."/>
        </authorList>
    </citation>
    <scope>NUCLEOTIDE SEQUENCE [LARGE SCALE GENOMIC DNA]</scope>
    <source>
        <strain evidence="15 16">DSM 12906</strain>
    </source>
</reference>
<evidence type="ECO:0000256" key="2">
    <source>
        <dbReference type="ARBA" id="ARBA00022512"/>
    </source>
</evidence>
<dbReference type="InterPro" id="IPR003137">
    <property type="entry name" value="PA_domain"/>
</dbReference>
<feature type="domain" description="Peptidase S8/S53" evidence="12">
    <location>
        <begin position="164"/>
        <end position="601"/>
    </location>
</feature>
<keyword evidence="7 9" id="KW-0720">Serine protease</keyword>
<dbReference type="Pfam" id="PF06280">
    <property type="entry name" value="fn3_5"/>
    <property type="match status" value="1"/>
</dbReference>
<protein>
    <submittedName>
        <fullName evidence="15">Fn3-like domain-containing protein</fullName>
    </submittedName>
</protein>
<dbReference type="InterPro" id="IPR000209">
    <property type="entry name" value="Peptidase_S8/S53_dom"/>
</dbReference>
<dbReference type="Pfam" id="PF00082">
    <property type="entry name" value="Peptidase_S8"/>
    <property type="match status" value="1"/>
</dbReference>
<evidence type="ECO:0000259" key="12">
    <source>
        <dbReference type="Pfam" id="PF00082"/>
    </source>
</evidence>
<dbReference type="InterPro" id="IPR023827">
    <property type="entry name" value="Peptidase_S8_Asp-AS"/>
</dbReference>
<feature type="active site" description="Charge relay system" evidence="8 9">
    <location>
        <position position="545"/>
    </location>
</feature>
<dbReference type="OrthoDB" id="614750at2"/>
<dbReference type="CDD" id="cd07489">
    <property type="entry name" value="Peptidases_S8_5"/>
    <property type="match status" value="1"/>
</dbReference>
<dbReference type="Gene3D" id="3.40.50.200">
    <property type="entry name" value="Peptidase S8/S53 domain"/>
    <property type="match status" value="1"/>
</dbReference>
<dbReference type="Pfam" id="PF02225">
    <property type="entry name" value="PA"/>
    <property type="match status" value="1"/>
</dbReference>
<evidence type="ECO:0000256" key="9">
    <source>
        <dbReference type="PROSITE-ProRule" id="PRU01240"/>
    </source>
</evidence>
<keyword evidence="6 9" id="KW-0378">Hydrolase</keyword>
<dbReference type="PROSITE" id="PS51892">
    <property type="entry name" value="SUBTILASE"/>
    <property type="match status" value="1"/>
</dbReference>
<dbReference type="PROSITE" id="PS00138">
    <property type="entry name" value="SUBTILASE_SER"/>
    <property type="match status" value="1"/>
</dbReference>
<dbReference type="PRINTS" id="PR00723">
    <property type="entry name" value="SUBTILISIN"/>
</dbReference>
<evidence type="ECO:0000313" key="16">
    <source>
        <dbReference type="Proteomes" id="UP000184512"/>
    </source>
</evidence>
<dbReference type="InterPro" id="IPR010435">
    <property type="entry name" value="C5a/SBT2-like_Fn3"/>
</dbReference>
<dbReference type="RefSeq" id="WP_084189584.1">
    <property type="nucleotide sequence ID" value="NZ_FQZG01000053.1"/>
</dbReference>
<evidence type="ECO:0000313" key="15">
    <source>
        <dbReference type="EMBL" id="SHJ49478.1"/>
    </source>
</evidence>
<evidence type="ECO:0000256" key="10">
    <source>
        <dbReference type="RuleBase" id="RU003355"/>
    </source>
</evidence>
<dbReference type="GO" id="GO:0016020">
    <property type="term" value="C:membrane"/>
    <property type="evidence" value="ECO:0007669"/>
    <property type="project" value="InterPro"/>
</dbReference>
<feature type="signal peptide" evidence="11">
    <location>
        <begin position="1"/>
        <end position="28"/>
    </location>
</feature>
<sequence>MARSKRLRRGAVAVVAAALVLTPGAASAAPGDDGRVTISEGSKASPDLTGQFVNTKKWFIELKGEPTSSGGSRTVINQQHRQLEADARSEGVSISRKFTSLFNGVTVEADAEQARALGELGEVKNVFPVIPVAIPESQESKPAMFTAGQMTGADTVRSELGITGAGIKVGVIDTGIDIDHPDFGGNGTDGSTTFPTTRVAFGYDFVGDDYNADPASPSFNPIPRPDGNPDDCQGHGTHVAGIVGADGEVTGVAPDVTLGAYRVFGCDGSTDTDIILAALERAEADGMDVVNMSLGAGFQSWPQYPTSTASDRLWRNGIVVVASAGNEGATYGYQNTQSLGAPGVAGHAIGVASFDNIAVRMSEIVFTPASGAPISTGYLPATASPAIGDTVNGLAVAPLTDPLGCAAGGDVAGKIAIVSRGTCSFHQKAVAAQESGAEALVIYNNQAGTINATVEGDTEITIPVVTITQDAGQAIVAALPGGVTASVTGGEVSIPNPNGGLISSFSSWGLAADLTLKPDLGAPGGSIYSSYPVELGSHVTMSGTSMSAPHVAGAVALLLDANGDLTPDEVLHRLQNTAAPAVSPEAKAAGLEVLDAAHRQGAGLIQIDKAILSDSVVSPGKISAGEGDDGPFTQRLTISNAGDAAVTWELSYEDGISTGIDPDDDEEWQNAPDLTIEEAEVTFSSPEVTVPAGGTATVDVTVAAPADAREGTQYSGFVQLTSDEGGATLSVPFAGMAGDYGNLNLFPSLGLGLPAVVEVDCGIWDDQQCVDPEAEFAPAAAGKVFKGNGDNPSVALHLAYPARSLTLEVLKADASGQPVESSASRVFKSDYVGRSGSLDLYSWDGRVRAESGLMVAAAPGKYVLRFTAEEADGDGGEQVWTSDAFQYGVVAPKPTPTPSVPVPTQPPVVQDVYNTPGYHNVNGRRWLTTCEKYSKTTRCRTSIWATTVAQVDGRFVNTNGWVFNNLTYLPGMTRAQWAGNPLGHNGSWIGSDGRKWRTECDTAATGRNGCRTFITASVISGTQGADGKFTYRWVTKEILNNMVRFKI</sequence>
<feature type="domain" description="PA" evidence="13">
    <location>
        <begin position="397"/>
        <end position="475"/>
    </location>
</feature>
<evidence type="ECO:0000256" key="7">
    <source>
        <dbReference type="ARBA" id="ARBA00022825"/>
    </source>
</evidence>
<evidence type="ECO:0000256" key="3">
    <source>
        <dbReference type="ARBA" id="ARBA00022525"/>
    </source>
</evidence>
<feature type="active site" description="Charge relay system" evidence="8 9">
    <location>
        <position position="235"/>
    </location>
</feature>
<keyword evidence="16" id="KW-1185">Reference proteome</keyword>
<evidence type="ECO:0000259" key="14">
    <source>
        <dbReference type="Pfam" id="PF06280"/>
    </source>
</evidence>
<dbReference type="STRING" id="1123357.SAMN02745244_02629"/>
<proteinExistence type="inferred from homology"/>
<dbReference type="SUPFAM" id="SSF52025">
    <property type="entry name" value="PA domain"/>
    <property type="match status" value="1"/>
</dbReference>
<keyword evidence="3" id="KW-0964">Secreted</keyword>
<dbReference type="InterPro" id="IPR050131">
    <property type="entry name" value="Peptidase_S8_subtilisin-like"/>
</dbReference>
<dbReference type="InterPro" id="IPR046450">
    <property type="entry name" value="PA_dom_sf"/>
</dbReference>
<dbReference type="PROSITE" id="PS00136">
    <property type="entry name" value="SUBTILASE_ASP"/>
    <property type="match status" value="1"/>
</dbReference>
<evidence type="ECO:0000256" key="1">
    <source>
        <dbReference type="ARBA" id="ARBA00011073"/>
    </source>
</evidence>
<dbReference type="InterPro" id="IPR022398">
    <property type="entry name" value="Peptidase_S8_His-AS"/>
</dbReference>
<evidence type="ECO:0000256" key="4">
    <source>
        <dbReference type="ARBA" id="ARBA00022670"/>
    </source>
</evidence>
<dbReference type="SUPFAM" id="SSF52743">
    <property type="entry name" value="Subtilisin-like"/>
    <property type="match status" value="1"/>
</dbReference>
<dbReference type="InterPro" id="IPR015500">
    <property type="entry name" value="Peptidase_S8_subtilisin-rel"/>
</dbReference>
<dbReference type="GO" id="GO:0006508">
    <property type="term" value="P:proteolysis"/>
    <property type="evidence" value="ECO:0007669"/>
    <property type="project" value="UniProtKB-KW"/>
</dbReference>
<dbReference type="PANTHER" id="PTHR43806:SF11">
    <property type="entry name" value="CEREVISIN-RELATED"/>
    <property type="match status" value="1"/>
</dbReference>
<dbReference type="InterPro" id="IPR023828">
    <property type="entry name" value="Peptidase_S8_Ser-AS"/>
</dbReference>
<feature type="domain" description="C5a peptidase/Subtilisin-like protease SBT2-like Fn3-like" evidence="14">
    <location>
        <begin position="632"/>
        <end position="733"/>
    </location>
</feature>
<keyword evidence="4 9" id="KW-0645">Protease</keyword>
<evidence type="ECO:0000256" key="8">
    <source>
        <dbReference type="PIRSR" id="PIRSR615500-1"/>
    </source>
</evidence>
<feature type="chain" id="PRO_5012974610" evidence="11">
    <location>
        <begin position="29"/>
        <end position="1047"/>
    </location>
</feature>
<dbReference type="InterPro" id="IPR034187">
    <property type="entry name" value="Peptidases_S8_5"/>
</dbReference>